<organism evidence="1 2">
    <name type="scientific">Trema orientale</name>
    <name type="common">Charcoal tree</name>
    <name type="synonym">Celtis orientalis</name>
    <dbReference type="NCBI Taxonomy" id="63057"/>
    <lineage>
        <taxon>Eukaryota</taxon>
        <taxon>Viridiplantae</taxon>
        <taxon>Streptophyta</taxon>
        <taxon>Embryophyta</taxon>
        <taxon>Tracheophyta</taxon>
        <taxon>Spermatophyta</taxon>
        <taxon>Magnoliopsida</taxon>
        <taxon>eudicotyledons</taxon>
        <taxon>Gunneridae</taxon>
        <taxon>Pentapetalae</taxon>
        <taxon>rosids</taxon>
        <taxon>fabids</taxon>
        <taxon>Rosales</taxon>
        <taxon>Cannabaceae</taxon>
        <taxon>Trema</taxon>
    </lineage>
</organism>
<protein>
    <recommendedName>
        <fullName evidence="3">RNase H type-1 domain-containing protein</fullName>
    </recommendedName>
</protein>
<gene>
    <name evidence="1" type="ORF">TorRG33x02_253780</name>
</gene>
<sequence length="130" mass="14769">MDLVLQIAEVLNDNLLEWIFIVAWCIWYERNKIKPLAGCFKLNVDTALDPLTNSIGIGTLIRNSDRMVKAALSKHVNGLLNAKDAECVALTYCLCWAQGVFMPFEVVKSDTLEVLQAYHKIKISFYRFDA</sequence>
<dbReference type="EMBL" id="JXTC01000276">
    <property type="protein sequence ID" value="PON71582.1"/>
    <property type="molecule type" value="Genomic_DNA"/>
</dbReference>
<accession>A0A2P5DE78</accession>
<name>A0A2P5DE78_TREOI</name>
<comment type="caution">
    <text evidence="1">The sequence shown here is derived from an EMBL/GenBank/DDBJ whole genome shotgun (WGS) entry which is preliminary data.</text>
</comment>
<evidence type="ECO:0000313" key="1">
    <source>
        <dbReference type="EMBL" id="PON71582.1"/>
    </source>
</evidence>
<proteinExistence type="predicted"/>
<dbReference type="OrthoDB" id="1288152at2759"/>
<dbReference type="InParanoid" id="A0A2P5DE78"/>
<dbReference type="Proteomes" id="UP000237000">
    <property type="component" value="Unassembled WGS sequence"/>
</dbReference>
<reference evidence="2" key="1">
    <citation type="submission" date="2016-06" db="EMBL/GenBank/DDBJ databases">
        <title>Parallel loss of symbiosis genes in relatives of nitrogen-fixing non-legume Parasponia.</title>
        <authorList>
            <person name="Van Velzen R."/>
            <person name="Holmer R."/>
            <person name="Bu F."/>
            <person name="Rutten L."/>
            <person name="Van Zeijl A."/>
            <person name="Liu W."/>
            <person name="Santuari L."/>
            <person name="Cao Q."/>
            <person name="Sharma T."/>
            <person name="Shen D."/>
            <person name="Roswanjaya Y."/>
            <person name="Wardhani T."/>
            <person name="Kalhor M.S."/>
            <person name="Jansen J."/>
            <person name="Van den Hoogen J."/>
            <person name="Gungor B."/>
            <person name="Hartog M."/>
            <person name="Hontelez J."/>
            <person name="Verver J."/>
            <person name="Yang W.-C."/>
            <person name="Schijlen E."/>
            <person name="Repin R."/>
            <person name="Schilthuizen M."/>
            <person name="Schranz E."/>
            <person name="Heidstra R."/>
            <person name="Miyata K."/>
            <person name="Fedorova E."/>
            <person name="Kohlen W."/>
            <person name="Bisseling T."/>
            <person name="Smit S."/>
            <person name="Geurts R."/>
        </authorList>
    </citation>
    <scope>NUCLEOTIDE SEQUENCE [LARGE SCALE GENOMIC DNA]</scope>
    <source>
        <strain evidence="2">cv. RG33-2</strain>
    </source>
</reference>
<evidence type="ECO:0008006" key="3">
    <source>
        <dbReference type="Google" id="ProtNLM"/>
    </source>
</evidence>
<evidence type="ECO:0000313" key="2">
    <source>
        <dbReference type="Proteomes" id="UP000237000"/>
    </source>
</evidence>
<dbReference type="AlphaFoldDB" id="A0A2P5DE78"/>
<keyword evidence="2" id="KW-1185">Reference proteome</keyword>